<keyword evidence="1" id="KW-0175">Coiled coil</keyword>
<protein>
    <submittedName>
        <fullName evidence="2">Uncharacterized protein</fullName>
    </submittedName>
</protein>
<proteinExistence type="predicted"/>
<name>A0ABW6AZJ7_9SPHI</name>
<dbReference type="RefSeq" id="WP_377609861.1">
    <property type="nucleotide sequence ID" value="NZ_JBHUPA010000002.1"/>
</dbReference>
<dbReference type="EMBL" id="JBHUPA010000002">
    <property type="protein sequence ID" value="MFD2961623.1"/>
    <property type="molecule type" value="Genomic_DNA"/>
</dbReference>
<evidence type="ECO:0000313" key="3">
    <source>
        <dbReference type="Proteomes" id="UP001597560"/>
    </source>
</evidence>
<comment type="caution">
    <text evidence="2">The sequence shown here is derived from an EMBL/GenBank/DDBJ whole genome shotgun (WGS) entry which is preliminary data.</text>
</comment>
<evidence type="ECO:0000256" key="1">
    <source>
        <dbReference type="SAM" id="Coils"/>
    </source>
</evidence>
<gene>
    <name evidence="2" type="ORF">ACFS6J_07500</name>
</gene>
<accession>A0ABW6AZJ7</accession>
<feature type="coiled-coil region" evidence="1">
    <location>
        <begin position="53"/>
        <end position="122"/>
    </location>
</feature>
<dbReference type="Proteomes" id="UP001597560">
    <property type="component" value="Unassembled WGS sequence"/>
</dbReference>
<evidence type="ECO:0000313" key="2">
    <source>
        <dbReference type="EMBL" id="MFD2961623.1"/>
    </source>
</evidence>
<keyword evidence="3" id="KW-1185">Reference proteome</keyword>
<organism evidence="2 3">
    <name type="scientific">Olivibacter jilunii</name>
    <dbReference type="NCBI Taxonomy" id="985016"/>
    <lineage>
        <taxon>Bacteria</taxon>
        <taxon>Pseudomonadati</taxon>
        <taxon>Bacteroidota</taxon>
        <taxon>Sphingobacteriia</taxon>
        <taxon>Sphingobacteriales</taxon>
        <taxon>Sphingobacteriaceae</taxon>
        <taxon>Olivibacter</taxon>
    </lineage>
</organism>
<sequence>MLEKILSDIWPFLLSSATALIGWWTGRPKQKVEIESGEVDNASKVLEMSGRIADRLEAQLAKSDEVIAALKKTIIQMSNEGEACRRRAAQLQADCDRLQLLNYELQQEKDKLKADHDNLKSLLSKN</sequence>
<reference evidence="3" key="1">
    <citation type="journal article" date="2019" name="Int. J. Syst. Evol. Microbiol.">
        <title>The Global Catalogue of Microorganisms (GCM) 10K type strain sequencing project: providing services to taxonomists for standard genome sequencing and annotation.</title>
        <authorList>
            <consortium name="The Broad Institute Genomics Platform"/>
            <consortium name="The Broad Institute Genome Sequencing Center for Infectious Disease"/>
            <person name="Wu L."/>
            <person name="Ma J."/>
        </authorList>
    </citation>
    <scope>NUCLEOTIDE SEQUENCE [LARGE SCALE GENOMIC DNA]</scope>
    <source>
        <strain evidence="3">KCTC 23098</strain>
    </source>
</reference>